<dbReference type="OrthoDB" id="49429at2"/>
<dbReference type="Gene3D" id="1.10.3210.10">
    <property type="entry name" value="Hypothetical protein af1432"/>
    <property type="match status" value="1"/>
</dbReference>
<dbReference type="PROSITE" id="PS51832">
    <property type="entry name" value="HD_GYP"/>
    <property type="match status" value="1"/>
</dbReference>
<dbReference type="STRING" id="1121883.SAMN02745226_00601"/>
<dbReference type="EMBL" id="FRDJ01000002">
    <property type="protein sequence ID" value="SHN54396.1"/>
    <property type="molecule type" value="Genomic_DNA"/>
</dbReference>
<dbReference type="PANTHER" id="PTHR45228:SF4">
    <property type="entry name" value="LIPOPROTEIN"/>
    <property type="match status" value="1"/>
</dbReference>
<name>A0A1M7S7F5_FERGO</name>
<evidence type="ECO:0000256" key="2">
    <source>
        <dbReference type="SAM" id="Phobius"/>
    </source>
</evidence>
<dbReference type="AlphaFoldDB" id="A0A1M7S7F5"/>
<dbReference type="InterPro" id="IPR006674">
    <property type="entry name" value="HD_domain"/>
</dbReference>
<dbReference type="PANTHER" id="PTHR45228">
    <property type="entry name" value="CYCLIC DI-GMP PHOSPHODIESTERASE TM_0186-RELATED"/>
    <property type="match status" value="1"/>
</dbReference>
<keyword evidence="2" id="KW-0472">Membrane</keyword>
<feature type="domain" description="HD" evidence="3">
    <location>
        <begin position="301"/>
        <end position="424"/>
    </location>
</feature>
<sequence>MKAKYIIIILVLSLIVFLFSTYLYFSSVLNYSSVYLKNFAITIDKHIENRIGIITELSNDFKINDYDYSNYLKMGPNSYLPGISTKEYSLKYVTKESDKLILIEIPFSAIVFPSDDYTVAISLDGKIVYSNNYGLIGALENNTLPRFLKHSATTNSKFDISIIPATEITLLRASIMALWGFIPLIAFLSINRIHWNKQRDLEKATEALETIINDMIMRVETGEHVEYKPIETQHEPLRKIQQALENLFSRYVEAIEGYKSTTEELENTMSQIEEMQSALEERNFLLINTLAETVELKDVGTGEHSRKVMQLSLSVASRLGIVDPEELNAIKYGAILHDVGKIGIPDRILLKPGKLSLEEFEVMKEHTILGERVVLQIPGWELVADIVRHHHENVDGSGYPDGLSKDTLSLRAQIVALVDVYIALTEDRPYRKALTPSEALELMQTMVGTKFDPELFNVFRETVLEHFSNSDILLNNHGESREFEDKDNLPGEMRV</sequence>
<feature type="transmembrane region" description="Helical" evidence="2">
    <location>
        <begin position="170"/>
        <end position="190"/>
    </location>
</feature>
<feature type="transmembrane region" description="Helical" evidence="2">
    <location>
        <begin position="5"/>
        <end position="25"/>
    </location>
</feature>
<evidence type="ECO:0000259" key="3">
    <source>
        <dbReference type="PROSITE" id="PS51831"/>
    </source>
</evidence>
<dbReference type="CDD" id="cd00077">
    <property type="entry name" value="HDc"/>
    <property type="match status" value="1"/>
</dbReference>
<feature type="coiled-coil region" evidence="1">
    <location>
        <begin position="255"/>
        <end position="282"/>
    </location>
</feature>
<dbReference type="PROSITE" id="PS51831">
    <property type="entry name" value="HD"/>
    <property type="match status" value="1"/>
</dbReference>
<keyword evidence="2" id="KW-1133">Transmembrane helix</keyword>
<dbReference type="InterPro" id="IPR006675">
    <property type="entry name" value="HDIG_dom"/>
</dbReference>
<accession>A0A1M7S7F5</accession>
<proteinExistence type="predicted"/>
<keyword evidence="2" id="KW-0812">Transmembrane</keyword>
<evidence type="ECO:0000259" key="4">
    <source>
        <dbReference type="PROSITE" id="PS51832"/>
    </source>
</evidence>
<dbReference type="Proteomes" id="UP000184207">
    <property type="component" value="Unassembled WGS sequence"/>
</dbReference>
<dbReference type="SUPFAM" id="SSF109604">
    <property type="entry name" value="HD-domain/PDEase-like"/>
    <property type="match status" value="1"/>
</dbReference>
<evidence type="ECO:0000313" key="6">
    <source>
        <dbReference type="Proteomes" id="UP000184207"/>
    </source>
</evidence>
<evidence type="ECO:0000256" key="1">
    <source>
        <dbReference type="SAM" id="Coils"/>
    </source>
</evidence>
<organism evidence="5 6">
    <name type="scientific">Fervidobacterium gondwanense DSM 13020</name>
    <dbReference type="NCBI Taxonomy" id="1121883"/>
    <lineage>
        <taxon>Bacteria</taxon>
        <taxon>Thermotogati</taxon>
        <taxon>Thermotogota</taxon>
        <taxon>Thermotogae</taxon>
        <taxon>Thermotogales</taxon>
        <taxon>Fervidobacteriaceae</taxon>
        <taxon>Fervidobacterium</taxon>
    </lineage>
</organism>
<dbReference type="RefSeq" id="WP_072758169.1">
    <property type="nucleotide sequence ID" value="NZ_FRDJ01000002.1"/>
</dbReference>
<dbReference type="InterPro" id="IPR052020">
    <property type="entry name" value="Cyclic_di-GMP/3'3'-cGAMP_PDE"/>
</dbReference>
<feature type="domain" description="HD-GYP" evidence="4">
    <location>
        <begin position="279"/>
        <end position="475"/>
    </location>
</feature>
<dbReference type="Pfam" id="PF13487">
    <property type="entry name" value="HD_5"/>
    <property type="match status" value="1"/>
</dbReference>
<dbReference type="InterPro" id="IPR003607">
    <property type="entry name" value="HD/PDEase_dom"/>
</dbReference>
<dbReference type="NCBIfam" id="TIGR00277">
    <property type="entry name" value="HDIG"/>
    <property type="match status" value="1"/>
</dbReference>
<protein>
    <submittedName>
        <fullName evidence="5">HDIG domain-containing protein</fullName>
    </submittedName>
</protein>
<dbReference type="SMART" id="SM00471">
    <property type="entry name" value="HDc"/>
    <property type="match status" value="1"/>
</dbReference>
<keyword evidence="1" id="KW-0175">Coiled coil</keyword>
<dbReference type="InterPro" id="IPR037522">
    <property type="entry name" value="HD_GYP_dom"/>
</dbReference>
<keyword evidence="6" id="KW-1185">Reference proteome</keyword>
<gene>
    <name evidence="5" type="ORF">SAMN02745226_00601</name>
</gene>
<reference evidence="6" key="1">
    <citation type="submission" date="2016-12" db="EMBL/GenBank/DDBJ databases">
        <authorList>
            <person name="Varghese N."/>
            <person name="Submissions S."/>
        </authorList>
    </citation>
    <scope>NUCLEOTIDE SEQUENCE [LARGE SCALE GENOMIC DNA]</scope>
    <source>
        <strain evidence="6">DSM 13020</strain>
    </source>
</reference>
<evidence type="ECO:0000313" key="5">
    <source>
        <dbReference type="EMBL" id="SHN54396.1"/>
    </source>
</evidence>